<keyword evidence="1" id="KW-0472">Membrane</keyword>
<dbReference type="EMBL" id="JFAQ01000247">
    <property type="protein sequence ID" value="KPL47549.1"/>
    <property type="molecule type" value="Genomic_DNA"/>
</dbReference>
<evidence type="ECO:0000313" key="4">
    <source>
        <dbReference type="Proteomes" id="UP000054035"/>
    </source>
</evidence>
<name>A0A0P6W0U3_9XANT</name>
<dbReference type="InterPro" id="IPR007039">
    <property type="entry name" value="TrbC/VirB2"/>
</dbReference>
<dbReference type="PATRIC" id="fig|53413.25.peg.2451"/>
<gene>
    <name evidence="3" type="ORF">XAXN_19185</name>
</gene>
<feature type="signal peptide" evidence="2">
    <location>
        <begin position="1"/>
        <end position="29"/>
    </location>
</feature>
<evidence type="ECO:0000256" key="1">
    <source>
        <dbReference type="SAM" id="Phobius"/>
    </source>
</evidence>
<dbReference type="AlphaFoldDB" id="A0A0P6W0U3"/>
<dbReference type="Pfam" id="PF04956">
    <property type="entry name" value="TrbC"/>
    <property type="match status" value="1"/>
</dbReference>
<evidence type="ECO:0000313" key="3">
    <source>
        <dbReference type="EMBL" id="KPL47549.1"/>
    </source>
</evidence>
<keyword evidence="1" id="KW-1133">Transmembrane helix</keyword>
<evidence type="ECO:0000256" key="2">
    <source>
        <dbReference type="SAM" id="SignalP"/>
    </source>
</evidence>
<feature type="transmembrane region" description="Helical" evidence="1">
    <location>
        <begin position="45"/>
        <end position="66"/>
    </location>
</feature>
<sequence>MKGTARFAYYRTAVASYLLLAFVAADAHAQGLAKAKGFLTLLKDNLLAFIPIIAICAGLVLVMLYWFNVIQKEGFIKWIVGLIFAGSVSEIVALFVT</sequence>
<comment type="caution">
    <text evidence="3">The sequence shown here is derived from an EMBL/GenBank/DDBJ whole genome shotgun (WGS) entry which is preliminary data.</text>
</comment>
<proteinExistence type="predicted"/>
<reference evidence="3 4" key="1">
    <citation type="submission" date="2014-02" db="EMBL/GenBank/DDBJ databases">
        <title>Genome sequence of Xanthomonas axonopodis DSM 3585 (T).</title>
        <authorList>
            <person name="Midha S."/>
            <person name="Patil P.B."/>
        </authorList>
    </citation>
    <scope>NUCLEOTIDE SEQUENCE [LARGE SCALE GENOMIC DNA]</scope>
    <source>
        <strain evidence="3 4">DSM 3585</strain>
    </source>
</reference>
<dbReference type="Proteomes" id="UP000054035">
    <property type="component" value="Unassembled WGS sequence"/>
</dbReference>
<keyword evidence="2" id="KW-0732">Signal</keyword>
<feature type="chain" id="PRO_5006131986" evidence="2">
    <location>
        <begin position="30"/>
        <end position="97"/>
    </location>
</feature>
<feature type="transmembrane region" description="Helical" evidence="1">
    <location>
        <begin position="78"/>
        <end position="96"/>
    </location>
</feature>
<dbReference type="RefSeq" id="WP_054320661.1">
    <property type="nucleotide sequence ID" value="NZ_JFAQ01000247.1"/>
</dbReference>
<dbReference type="OrthoDB" id="7926281at2"/>
<keyword evidence="1" id="KW-0812">Transmembrane</keyword>
<organism evidence="3 4">
    <name type="scientific">Xanthomonas axonopodis</name>
    <dbReference type="NCBI Taxonomy" id="53413"/>
    <lineage>
        <taxon>Bacteria</taxon>
        <taxon>Pseudomonadati</taxon>
        <taxon>Pseudomonadota</taxon>
        <taxon>Gammaproteobacteria</taxon>
        <taxon>Lysobacterales</taxon>
        <taxon>Lysobacteraceae</taxon>
        <taxon>Xanthomonas</taxon>
    </lineage>
</organism>
<accession>A0A0P6W0U3</accession>
<protein>
    <submittedName>
        <fullName evidence="3">Conjugal transfer protein</fullName>
    </submittedName>
</protein>